<dbReference type="Proteomes" id="UP001243375">
    <property type="component" value="Unassembled WGS sequence"/>
</dbReference>
<gene>
    <name evidence="1" type="ORF">QFC22_006382</name>
</gene>
<comment type="caution">
    <text evidence="1">The sequence shown here is derived from an EMBL/GenBank/DDBJ whole genome shotgun (WGS) entry which is preliminary data.</text>
</comment>
<evidence type="ECO:0000313" key="1">
    <source>
        <dbReference type="EMBL" id="KAJ9112083.1"/>
    </source>
</evidence>
<sequence length="322" mass="35275">MIMKLATVTSALISLGNIQAVLGAAVPYQKRTNGTCCGYVVTNRNNGYFRYKHEIDFSTLSSMDKVYQAGWEISDGWQAGGTNFETGQIPWASDDNVELIRGEGLRLKVPKQNAKAAKLSVAEVMFPDAFLGGVFEISAKMNTIPGTCMGMFSIHADGGFEKPLGWQDEQDIEMLSASMLQPTSLQPAGIQMINYDPKNGAKAYSSQAFPAGVDPSKGFHTYSIAWYPATSDSNTPRRTEMRLDGNMLNSPQYFPSVNPSVLILNHWTNADWRWSAGPPAQDAYMTIKKVTAYYDKPNKMATGTGILKQGSCSREQACKVTV</sequence>
<evidence type="ECO:0000313" key="2">
    <source>
        <dbReference type="Proteomes" id="UP001243375"/>
    </source>
</evidence>
<keyword evidence="2" id="KW-1185">Reference proteome</keyword>
<organism evidence="1 2">
    <name type="scientific">Naganishia vaughanmartiniae</name>
    <dbReference type="NCBI Taxonomy" id="1424756"/>
    <lineage>
        <taxon>Eukaryota</taxon>
        <taxon>Fungi</taxon>
        <taxon>Dikarya</taxon>
        <taxon>Basidiomycota</taxon>
        <taxon>Agaricomycotina</taxon>
        <taxon>Tremellomycetes</taxon>
        <taxon>Filobasidiales</taxon>
        <taxon>Filobasidiaceae</taxon>
        <taxon>Naganishia</taxon>
    </lineage>
</organism>
<protein>
    <submittedName>
        <fullName evidence="1">Uncharacterized protein</fullName>
    </submittedName>
</protein>
<accession>A0ACC2WKZ9</accession>
<reference evidence="1" key="1">
    <citation type="submission" date="2023-04" db="EMBL/GenBank/DDBJ databases">
        <title>Draft Genome sequencing of Naganishia species isolated from polar environments using Oxford Nanopore Technology.</title>
        <authorList>
            <person name="Leo P."/>
            <person name="Venkateswaran K."/>
        </authorList>
    </citation>
    <scope>NUCLEOTIDE SEQUENCE</scope>
    <source>
        <strain evidence="1">MNA-CCFEE 5425</strain>
    </source>
</reference>
<proteinExistence type="predicted"/>
<name>A0ACC2WKZ9_9TREE</name>
<dbReference type="EMBL" id="JASBWU010000027">
    <property type="protein sequence ID" value="KAJ9112083.1"/>
    <property type="molecule type" value="Genomic_DNA"/>
</dbReference>